<comment type="pathway">
    <text evidence="2 20">Nucleotide-sugar biosynthesis; UDP-N-acetyl-alpha-D-glucosamine biosynthesis; N-acetyl-alpha-D-glucosamine 1-phosphate from alpha-D-glucosamine 6-phosphate (route II): step 2/2.</text>
</comment>
<dbReference type="InterPro" id="IPR056729">
    <property type="entry name" value="GMPPB_C"/>
</dbReference>
<name>A0A5R8QAG9_9FIRM</name>
<dbReference type="FunCoup" id="A0A5R8QAG9">
    <property type="interactions" value="286"/>
</dbReference>
<dbReference type="OrthoDB" id="9775031at2"/>
<dbReference type="Gene3D" id="2.160.10.10">
    <property type="entry name" value="Hexapeptide repeat proteins"/>
    <property type="match status" value="1"/>
</dbReference>
<dbReference type="InterPro" id="IPR011004">
    <property type="entry name" value="Trimer_LpxA-like_sf"/>
</dbReference>
<evidence type="ECO:0000256" key="8">
    <source>
        <dbReference type="ARBA" id="ARBA00022695"/>
    </source>
</evidence>
<evidence type="ECO:0000313" key="24">
    <source>
        <dbReference type="Proteomes" id="UP000306912"/>
    </source>
</evidence>
<feature type="binding site" evidence="20">
    <location>
        <position position="167"/>
    </location>
    <ligand>
        <name>UDP-N-acetyl-alpha-D-glucosamine</name>
        <dbReference type="ChEBI" id="CHEBI:57705"/>
    </ligand>
</feature>
<comment type="similarity">
    <text evidence="4 20">In the C-terminal section; belongs to the transferase hexapeptide repeat family.</text>
</comment>
<feature type="active site" description="Proton acceptor" evidence="20">
    <location>
        <position position="360"/>
    </location>
</feature>
<dbReference type="UniPathway" id="UPA00113">
    <property type="reaction ID" value="UER00532"/>
</dbReference>
<dbReference type="GO" id="GO:0009245">
    <property type="term" value="P:lipid A biosynthetic process"/>
    <property type="evidence" value="ECO:0007669"/>
    <property type="project" value="UniProtKB-UniRule"/>
</dbReference>
<evidence type="ECO:0000256" key="7">
    <source>
        <dbReference type="ARBA" id="ARBA00022679"/>
    </source>
</evidence>
<keyword evidence="11 20" id="KW-0460">Magnesium</keyword>
<evidence type="ECO:0000256" key="2">
    <source>
        <dbReference type="ARBA" id="ARBA00005166"/>
    </source>
</evidence>
<feature type="binding site" evidence="20">
    <location>
        <position position="348"/>
    </location>
    <ligand>
        <name>UDP-N-acetyl-alpha-D-glucosamine</name>
        <dbReference type="ChEBI" id="CHEBI:57705"/>
    </ligand>
</feature>
<dbReference type="PROSITE" id="PS00101">
    <property type="entry name" value="HEXAPEP_TRANSFERASES"/>
    <property type="match status" value="1"/>
</dbReference>
<evidence type="ECO:0000256" key="14">
    <source>
        <dbReference type="ARBA" id="ARBA00023268"/>
    </source>
</evidence>
<dbReference type="InterPro" id="IPR001451">
    <property type="entry name" value="Hexapep"/>
</dbReference>
<dbReference type="UniPathway" id="UPA00973"/>
<feature type="binding site" evidence="20">
    <location>
        <position position="225"/>
    </location>
    <ligand>
        <name>UDP-N-acetyl-alpha-D-glucosamine</name>
        <dbReference type="ChEBI" id="CHEBI:57705"/>
    </ligand>
</feature>
<dbReference type="EC" id="2.7.7.23" evidence="20"/>
<evidence type="ECO:0000256" key="15">
    <source>
        <dbReference type="ARBA" id="ARBA00023315"/>
    </source>
</evidence>
<comment type="catalytic activity">
    <reaction evidence="17 20">
        <text>alpha-D-glucosamine 1-phosphate + acetyl-CoA = N-acetyl-alpha-D-glucosamine 1-phosphate + CoA + H(+)</text>
        <dbReference type="Rhea" id="RHEA:13725"/>
        <dbReference type="ChEBI" id="CHEBI:15378"/>
        <dbReference type="ChEBI" id="CHEBI:57287"/>
        <dbReference type="ChEBI" id="CHEBI:57288"/>
        <dbReference type="ChEBI" id="CHEBI:57776"/>
        <dbReference type="ChEBI" id="CHEBI:58516"/>
        <dbReference type="EC" id="2.3.1.157"/>
    </reaction>
</comment>
<dbReference type="InterPro" id="IPR038009">
    <property type="entry name" value="GlmU_C_LbH"/>
</dbReference>
<feature type="region of interest" description="N-acetyltransferase" evidence="20">
    <location>
        <begin position="249"/>
        <end position="455"/>
    </location>
</feature>
<dbReference type="CDD" id="cd03353">
    <property type="entry name" value="LbH_GlmU_C"/>
    <property type="match status" value="1"/>
</dbReference>
<keyword evidence="24" id="KW-1185">Reference proteome</keyword>
<feature type="binding site" evidence="20">
    <location>
        <begin position="383"/>
        <end position="384"/>
    </location>
    <ligand>
        <name>acetyl-CoA</name>
        <dbReference type="ChEBI" id="CHEBI:57288"/>
    </ligand>
</feature>
<evidence type="ECO:0000256" key="11">
    <source>
        <dbReference type="ARBA" id="ARBA00022842"/>
    </source>
</evidence>
<evidence type="ECO:0000256" key="17">
    <source>
        <dbReference type="ARBA" id="ARBA00048247"/>
    </source>
</evidence>
<dbReference type="Pfam" id="PF25087">
    <property type="entry name" value="GMPPB_C"/>
    <property type="match status" value="1"/>
</dbReference>
<dbReference type="AlphaFoldDB" id="A0A5R8QAG9"/>
<dbReference type="GO" id="GO:0000902">
    <property type="term" value="P:cell morphogenesis"/>
    <property type="evidence" value="ECO:0007669"/>
    <property type="project" value="UniProtKB-UniRule"/>
</dbReference>
<feature type="binding site" evidence="20">
    <location>
        <position position="152"/>
    </location>
    <ligand>
        <name>UDP-N-acetyl-alpha-D-glucosamine</name>
        <dbReference type="ChEBI" id="CHEBI:57705"/>
    </ligand>
</feature>
<dbReference type="EMBL" id="VBWP01000006">
    <property type="protein sequence ID" value="TLG72903.1"/>
    <property type="molecule type" value="Genomic_DNA"/>
</dbReference>
<keyword evidence="12 20" id="KW-0133">Cell shape</keyword>
<dbReference type="Pfam" id="PF00483">
    <property type="entry name" value="NTP_transferase"/>
    <property type="match status" value="1"/>
</dbReference>
<feature type="binding site" evidence="20">
    <location>
        <position position="100"/>
    </location>
    <ligand>
        <name>Mg(2+)</name>
        <dbReference type="ChEBI" id="CHEBI:18420"/>
    </ligand>
</feature>
<comment type="caution">
    <text evidence="20">Lacks conserved residue(s) required for the propagation of feature annotation.</text>
</comment>
<protein>
    <recommendedName>
        <fullName evidence="20">Bifunctional protein GlmU</fullName>
    </recommendedName>
    <domain>
        <recommendedName>
            <fullName evidence="20">UDP-N-acetylglucosamine pyrophosphorylase</fullName>
            <ecNumber evidence="20">2.7.7.23</ecNumber>
        </recommendedName>
        <alternativeName>
            <fullName evidence="20">N-acetylglucosamine-1-phosphate uridyltransferase</fullName>
        </alternativeName>
    </domain>
    <domain>
        <recommendedName>
            <fullName evidence="20">Glucosamine-1-phosphate N-acetyltransferase</fullName>
            <ecNumber evidence="20">2.3.1.157</ecNumber>
        </recommendedName>
    </domain>
</protein>
<keyword evidence="8 20" id="KW-0548">Nucleotidyltransferase</keyword>
<dbReference type="Gene3D" id="3.90.550.10">
    <property type="entry name" value="Spore Coat Polysaccharide Biosynthesis Protein SpsA, Chain A"/>
    <property type="match status" value="1"/>
</dbReference>
<evidence type="ECO:0000256" key="13">
    <source>
        <dbReference type="ARBA" id="ARBA00022984"/>
    </source>
</evidence>
<feature type="region of interest" description="Linker" evidence="20">
    <location>
        <begin position="228"/>
        <end position="248"/>
    </location>
</feature>
<feature type="binding site" evidence="20">
    <location>
        <position position="21"/>
    </location>
    <ligand>
        <name>UDP-N-acetyl-alpha-D-glucosamine</name>
        <dbReference type="ChEBI" id="CHEBI:57705"/>
    </ligand>
</feature>
<evidence type="ECO:0000256" key="3">
    <source>
        <dbReference type="ARBA" id="ARBA00005208"/>
    </source>
</evidence>
<comment type="cofactor">
    <cofactor evidence="20">
        <name>Mg(2+)</name>
        <dbReference type="ChEBI" id="CHEBI:18420"/>
    </cofactor>
    <text evidence="20">Binds 1 Mg(2+) ion per subunit.</text>
</comment>
<dbReference type="SUPFAM" id="SSF53448">
    <property type="entry name" value="Nucleotide-diphospho-sugar transferases"/>
    <property type="match status" value="1"/>
</dbReference>
<dbReference type="SUPFAM" id="SSF51161">
    <property type="entry name" value="Trimeric LpxA-like enzymes"/>
    <property type="match status" value="1"/>
</dbReference>
<comment type="subcellular location">
    <subcellularLocation>
        <location evidence="1 20">Cytoplasm</location>
    </subcellularLocation>
</comment>
<evidence type="ECO:0000256" key="19">
    <source>
        <dbReference type="ARBA" id="ARBA00049628"/>
    </source>
</evidence>
<dbReference type="GO" id="GO:0019134">
    <property type="term" value="F:glucosamine-1-phosphate N-acetyltransferase activity"/>
    <property type="evidence" value="ECO:0007669"/>
    <property type="project" value="UniProtKB-UniRule"/>
</dbReference>
<dbReference type="HAMAP" id="MF_01631">
    <property type="entry name" value="GlmU"/>
    <property type="match status" value="1"/>
</dbReference>
<keyword evidence="6 20" id="KW-0963">Cytoplasm</keyword>
<dbReference type="EC" id="2.3.1.157" evidence="20"/>
<organism evidence="23 24">
    <name type="scientific">Culicoidibacter larvae</name>
    <dbReference type="NCBI Taxonomy" id="2579976"/>
    <lineage>
        <taxon>Bacteria</taxon>
        <taxon>Bacillati</taxon>
        <taxon>Bacillota</taxon>
        <taxon>Culicoidibacteria</taxon>
        <taxon>Culicoidibacterales</taxon>
        <taxon>Culicoidibacteraceae</taxon>
        <taxon>Culicoidibacter</taxon>
    </lineage>
</organism>
<evidence type="ECO:0000259" key="22">
    <source>
        <dbReference type="Pfam" id="PF25087"/>
    </source>
</evidence>
<gene>
    <name evidence="20 23" type="primary">glmU</name>
    <name evidence="23" type="ORF">FEZ08_07600</name>
</gene>
<feature type="binding site" evidence="20">
    <location>
        <position position="374"/>
    </location>
    <ligand>
        <name>UDP-N-acetyl-alpha-D-glucosamine</name>
        <dbReference type="ChEBI" id="CHEBI:57705"/>
    </ligand>
</feature>
<evidence type="ECO:0000256" key="12">
    <source>
        <dbReference type="ARBA" id="ARBA00022960"/>
    </source>
</evidence>
<dbReference type="InterPro" id="IPR005882">
    <property type="entry name" value="Bifunctional_GlmU"/>
</dbReference>
<comment type="subunit">
    <text evidence="20">Homotrimer.</text>
</comment>
<feature type="binding site" evidence="20">
    <location>
        <position position="330"/>
    </location>
    <ligand>
        <name>UDP-N-acetyl-alpha-D-glucosamine</name>
        <dbReference type="ChEBI" id="CHEBI:57705"/>
    </ligand>
</feature>
<keyword evidence="9 20" id="KW-0479">Metal-binding</keyword>
<evidence type="ECO:0000259" key="21">
    <source>
        <dbReference type="Pfam" id="PF00483"/>
    </source>
</evidence>
<dbReference type="PANTHER" id="PTHR43584">
    <property type="entry name" value="NUCLEOTIDYL TRANSFERASE"/>
    <property type="match status" value="1"/>
</dbReference>
<dbReference type="RefSeq" id="WP_138191129.1">
    <property type="nucleotide sequence ID" value="NZ_VBWP01000006.1"/>
</dbReference>
<evidence type="ECO:0000256" key="9">
    <source>
        <dbReference type="ARBA" id="ARBA00022723"/>
    </source>
</evidence>
<dbReference type="GO" id="GO:0009252">
    <property type="term" value="P:peptidoglycan biosynthetic process"/>
    <property type="evidence" value="ECO:0007669"/>
    <property type="project" value="UniProtKB-UniRule"/>
</dbReference>
<keyword evidence="16 20" id="KW-0961">Cell wall biogenesis/degradation</keyword>
<dbReference type="InParanoid" id="A0A5R8QAG9"/>
<comment type="similarity">
    <text evidence="5 20">In the N-terminal section; belongs to the N-acetylglucosamine-1-phosphate uridyltransferase family.</text>
</comment>
<evidence type="ECO:0000256" key="16">
    <source>
        <dbReference type="ARBA" id="ARBA00023316"/>
    </source>
</evidence>
<dbReference type="InterPro" id="IPR050065">
    <property type="entry name" value="GlmU-like"/>
</dbReference>
<dbReference type="GO" id="GO:0071555">
    <property type="term" value="P:cell wall organization"/>
    <property type="evidence" value="ECO:0007669"/>
    <property type="project" value="UniProtKB-KW"/>
</dbReference>
<feature type="binding site" evidence="20">
    <location>
        <begin position="7"/>
        <end position="10"/>
    </location>
    <ligand>
        <name>UDP-N-acetyl-alpha-D-glucosamine</name>
        <dbReference type="ChEBI" id="CHEBI:57705"/>
    </ligand>
</feature>
<sequence length="455" mass="49954">MRTAIILAAGKGTRMRSNQPKVVHAILQKPMLAHVVDHLREAQVERIIAIVGHEADKVKECVTGVEFVYQNEQLGTGHAVLQAEQLLGDVDGNTMVICGDTPLIYAETIENIFNYHEAQRAKATILTAQVDNPTGYGRIIRDQTEHVLGSVEEKDASPQERLIQEINTGTYCFAIKELFWALNQVTNDNAQGEYYLPDVLKILADADYPVRGYKTNDFEQTLGINDRVALANAERIMRERINTFWMREGVTIINPDSTYIGSDVKIGSDTIIYPNTHIYGKSVIGSDVVIGPDCYIHESTIADYAYVHQSVIHDSSVGSHTSVGPYAHLRNNTAVGEHVRVGNFVEMKNTQFGSHSGSAHLAYLGDAEVGERVNIGCGSITVNYDGEKKHKTIIDDDVFVGCNSNLIAPITIGAGAYIAAGSTLTDDVPDDALAIARERQTNKLGYAEKLKPKKK</sequence>
<evidence type="ECO:0000256" key="18">
    <source>
        <dbReference type="ARBA" id="ARBA00048493"/>
    </source>
</evidence>
<dbReference type="GO" id="GO:0003977">
    <property type="term" value="F:UDP-N-acetylglucosamine diphosphorylase activity"/>
    <property type="evidence" value="ECO:0007669"/>
    <property type="project" value="UniProtKB-UniRule"/>
</dbReference>
<dbReference type="CDD" id="cd02540">
    <property type="entry name" value="GT2_GlmU_N_bac"/>
    <property type="match status" value="1"/>
</dbReference>
<feature type="binding site" evidence="20">
    <location>
        <position position="137"/>
    </location>
    <ligand>
        <name>UDP-N-acetyl-alpha-D-glucosamine</name>
        <dbReference type="ChEBI" id="CHEBI:57705"/>
    </ligand>
</feature>
<dbReference type="InterPro" id="IPR018357">
    <property type="entry name" value="Hexapep_transf_CS"/>
</dbReference>
<comment type="catalytic activity">
    <reaction evidence="18 20">
        <text>N-acetyl-alpha-D-glucosamine 1-phosphate + UTP + H(+) = UDP-N-acetyl-alpha-D-glucosamine + diphosphate</text>
        <dbReference type="Rhea" id="RHEA:13509"/>
        <dbReference type="ChEBI" id="CHEBI:15378"/>
        <dbReference type="ChEBI" id="CHEBI:33019"/>
        <dbReference type="ChEBI" id="CHEBI:46398"/>
        <dbReference type="ChEBI" id="CHEBI:57705"/>
        <dbReference type="ChEBI" id="CHEBI:57776"/>
        <dbReference type="EC" id="2.7.7.23"/>
    </reaction>
</comment>
<feature type="binding site" evidence="20">
    <location>
        <position position="420"/>
    </location>
    <ligand>
        <name>acetyl-CoA</name>
        <dbReference type="ChEBI" id="CHEBI:57288"/>
    </ligand>
</feature>
<keyword evidence="15 20" id="KW-0012">Acyltransferase</keyword>
<evidence type="ECO:0000256" key="5">
    <source>
        <dbReference type="ARBA" id="ARBA00007947"/>
    </source>
</evidence>
<keyword evidence="13 20" id="KW-0573">Peptidoglycan synthesis</keyword>
<evidence type="ECO:0000256" key="1">
    <source>
        <dbReference type="ARBA" id="ARBA00004496"/>
    </source>
</evidence>
<dbReference type="GO" id="GO:0005737">
    <property type="term" value="C:cytoplasm"/>
    <property type="evidence" value="ECO:0007669"/>
    <property type="project" value="UniProtKB-SubCell"/>
</dbReference>
<comment type="pathway">
    <text evidence="3 20">Nucleotide-sugar biosynthesis; UDP-N-acetyl-alpha-D-glucosamine biosynthesis; UDP-N-acetyl-alpha-D-glucosamine from N-acetyl-alpha-D-glucosamine 1-phosphate: step 1/1.</text>
</comment>
<evidence type="ECO:0000313" key="23">
    <source>
        <dbReference type="EMBL" id="TLG72903.1"/>
    </source>
</evidence>
<feature type="binding site" evidence="20">
    <location>
        <position position="225"/>
    </location>
    <ligand>
        <name>Mg(2+)</name>
        <dbReference type="ChEBI" id="CHEBI:18420"/>
    </ligand>
</feature>
<dbReference type="PANTHER" id="PTHR43584:SF3">
    <property type="entry name" value="BIFUNCTIONAL PROTEIN GLMU"/>
    <property type="match status" value="1"/>
</dbReference>
<comment type="function">
    <text evidence="19 20">Catalyzes the last two sequential reactions in the de novo biosynthetic pathway for UDP-N-acetylglucosamine (UDP-GlcNAc). The C-terminal domain catalyzes the transfer of acetyl group from acetyl coenzyme A to glucosamine-1-phosphate (GlcN-1-P) to produce N-acetylglucosamine-1-phosphate (GlcNAc-1-P), which is converted into UDP-GlcNAc by the transfer of uridine 5-monophosphate (from uridine 5-triphosphate), a reaction catalyzed by the N-terminal domain.</text>
</comment>
<dbReference type="Pfam" id="PF00132">
    <property type="entry name" value="Hexapep"/>
    <property type="match status" value="1"/>
</dbReference>
<feature type="domain" description="Mannose-1-phosphate guanyltransferase C-terminal" evidence="22">
    <location>
        <begin position="263"/>
        <end position="349"/>
    </location>
</feature>
<evidence type="ECO:0000256" key="6">
    <source>
        <dbReference type="ARBA" id="ARBA00022490"/>
    </source>
</evidence>
<evidence type="ECO:0000256" key="10">
    <source>
        <dbReference type="ARBA" id="ARBA00022737"/>
    </source>
</evidence>
<feature type="binding site" evidence="20">
    <location>
        <begin position="75"/>
        <end position="76"/>
    </location>
    <ligand>
        <name>UDP-N-acetyl-alpha-D-glucosamine</name>
        <dbReference type="ChEBI" id="CHEBI:57705"/>
    </ligand>
</feature>
<keyword evidence="10 20" id="KW-0677">Repeat</keyword>
<dbReference type="GO" id="GO:0006048">
    <property type="term" value="P:UDP-N-acetylglucosamine biosynthetic process"/>
    <property type="evidence" value="ECO:0007669"/>
    <property type="project" value="UniProtKB-UniPathway"/>
</dbReference>
<accession>A0A5R8QAG9</accession>
<reference evidence="23 24" key="1">
    <citation type="submission" date="2019-05" db="EMBL/GenBank/DDBJ databases">
        <title>Culicoidintestinum kansasii gen. nov., sp. nov. from the gastrointestinal tract of the biting midge, Culicoides sonorensis.</title>
        <authorList>
            <person name="Neupane S."/>
            <person name="Ghosh A."/>
            <person name="Gunther S."/>
            <person name="Martin K."/>
            <person name="Zurek L."/>
        </authorList>
    </citation>
    <scope>NUCLEOTIDE SEQUENCE [LARGE SCALE GENOMIC DNA]</scope>
    <source>
        <strain evidence="23 24">CS-1</strain>
    </source>
</reference>
<dbReference type="NCBIfam" id="TIGR01173">
    <property type="entry name" value="glmU"/>
    <property type="match status" value="1"/>
</dbReference>
<feature type="binding site" evidence="20">
    <location>
        <position position="437"/>
    </location>
    <ligand>
        <name>acetyl-CoA</name>
        <dbReference type="ChEBI" id="CHEBI:57288"/>
    </ligand>
</feature>
<comment type="caution">
    <text evidence="23">The sequence shown here is derived from an EMBL/GenBank/DDBJ whole genome shotgun (WGS) entry which is preliminary data.</text>
</comment>
<dbReference type="InterPro" id="IPR005835">
    <property type="entry name" value="NTP_transferase_dom"/>
</dbReference>
<feature type="binding site" evidence="20">
    <location>
        <position position="70"/>
    </location>
    <ligand>
        <name>UDP-N-acetyl-alpha-D-glucosamine</name>
        <dbReference type="ChEBI" id="CHEBI:57705"/>
    </ligand>
</feature>
<feature type="domain" description="Nucleotidyl transferase" evidence="21">
    <location>
        <begin position="4"/>
        <end position="215"/>
    </location>
</feature>
<dbReference type="NCBIfam" id="NF010934">
    <property type="entry name" value="PRK14354.1"/>
    <property type="match status" value="1"/>
</dbReference>
<dbReference type="GO" id="GO:0016020">
    <property type="term" value="C:membrane"/>
    <property type="evidence" value="ECO:0007669"/>
    <property type="project" value="GOC"/>
</dbReference>
<keyword evidence="7 20" id="KW-0808">Transferase</keyword>
<proteinExistence type="inferred from homology"/>
<dbReference type="GO" id="GO:0008360">
    <property type="term" value="P:regulation of cell shape"/>
    <property type="evidence" value="ECO:0007669"/>
    <property type="project" value="UniProtKB-KW"/>
</dbReference>
<dbReference type="InterPro" id="IPR029044">
    <property type="entry name" value="Nucleotide-diphossugar_trans"/>
</dbReference>
<evidence type="ECO:0000256" key="4">
    <source>
        <dbReference type="ARBA" id="ARBA00007707"/>
    </source>
</evidence>
<dbReference type="Proteomes" id="UP000306912">
    <property type="component" value="Unassembled WGS sequence"/>
</dbReference>
<evidence type="ECO:0000256" key="20">
    <source>
        <dbReference type="HAMAP-Rule" id="MF_01631"/>
    </source>
</evidence>
<feature type="binding site" evidence="20">
    <location>
        <position position="363"/>
    </location>
    <ligand>
        <name>UDP-N-acetyl-alpha-D-glucosamine</name>
        <dbReference type="ChEBI" id="CHEBI:57705"/>
    </ligand>
</feature>
<feature type="region of interest" description="Pyrophosphorylase" evidence="20">
    <location>
        <begin position="1"/>
        <end position="227"/>
    </location>
</feature>
<comment type="pathway">
    <text evidence="20">Bacterial outer membrane biogenesis; LPS lipid A biosynthesis.</text>
</comment>
<dbReference type="GO" id="GO:0000287">
    <property type="term" value="F:magnesium ion binding"/>
    <property type="evidence" value="ECO:0007669"/>
    <property type="project" value="UniProtKB-UniRule"/>
</dbReference>
<keyword evidence="14 20" id="KW-0511">Multifunctional enzyme</keyword>